<keyword evidence="6" id="KW-1185">Reference proteome</keyword>
<dbReference type="GO" id="GO:0005829">
    <property type="term" value="C:cytosol"/>
    <property type="evidence" value="ECO:0007669"/>
    <property type="project" value="TreeGrafter"/>
</dbReference>
<dbReference type="Pfam" id="PF02885">
    <property type="entry name" value="Glycos_trans_3N"/>
    <property type="match status" value="1"/>
</dbReference>
<keyword evidence="1" id="KW-0328">Glycosyltransferase</keyword>
<feature type="domain" description="Glycosyl transferase family 3" evidence="3">
    <location>
        <begin position="90"/>
        <end position="320"/>
    </location>
</feature>
<proteinExistence type="predicted"/>
<dbReference type="STRING" id="123214.PERMA_1239"/>
<name>C0QQR6_PERMH</name>
<dbReference type="PANTHER" id="PTHR43285:SF2">
    <property type="entry name" value="ANTHRANILATE PHOSPHORIBOSYLTRANSFERASE"/>
    <property type="match status" value="1"/>
</dbReference>
<dbReference type="InterPro" id="IPR036320">
    <property type="entry name" value="Glycosyl_Trfase_fam3_N_dom_sf"/>
</dbReference>
<dbReference type="EMBL" id="CP001230">
    <property type="protein sequence ID" value="ACO04480.1"/>
    <property type="molecule type" value="Genomic_DNA"/>
</dbReference>
<evidence type="ECO:0000256" key="1">
    <source>
        <dbReference type="ARBA" id="ARBA00022676"/>
    </source>
</evidence>
<sequence>MIEYLKIIGIGKKGAKDLTLNQAYEAEKMILDGRATDIQTGAFWSVIRYKYASIEELKGFLKANMENNDFIETGIKPLDIAINYDGKNRTVHILPASIFIASGAGAYISGHGSEDVPAKYGIPYHKILEFMGCKTPENKDTVLKTLENAGFGFYHQRLFNKKLYSILPKRREFGLRTYHNTIERMLNPFRTDKVITGVSHPPYIFKYFEIGRFAGFKRITAFKSLEGGVEPFPNHETKISLNDKSIVVYPEGIVKEFILRKIPPEENAKICLSILKNEDRKYTNFALLTSGILLMAYGITENLDEAVSLSEESLRSGKAYEKFKIYAQITGEG</sequence>
<dbReference type="eggNOG" id="COG0547">
    <property type="taxonomic scope" value="Bacteria"/>
</dbReference>
<evidence type="ECO:0000313" key="5">
    <source>
        <dbReference type="EMBL" id="ACO04480.1"/>
    </source>
</evidence>
<dbReference type="InterPro" id="IPR005940">
    <property type="entry name" value="Anthranilate_Pribosyl_Tfrase"/>
</dbReference>
<protein>
    <submittedName>
        <fullName evidence="5">Putative glycosyl transferase family, a/b domain protein</fullName>
    </submittedName>
</protein>
<evidence type="ECO:0000313" key="6">
    <source>
        <dbReference type="Proteomes" id="UP000001366"/>
    </source>
</evidence>
<dbReference type="Gene3D" id="3.40.1030.10">
    <property type="entry name" value="Nucleoside phosphorylase/phosphoribosyltransferase catalytic domain"/>
    <property type="match status" value="1"/>
</dbReference>
<dbReference type="GO" id="GO:0000162">
    <property type="term" value="P:L-tryptophan biosynthetic process"/>
    <property type="evidence" value="ECO:0007669"/>
    <property type="project" value="InterPro"/>
</dbReference>
<dbReference type="InterPro" id="IPR035902">
    <property type="entry name" value="Nuc_phospho_transferase"/>
</dbReference>
<dbReference type="Proteomes" id="UP000001366">
    <property type="component" value="Chromosome"/>
</dbReference>
<dbReference type="SUPFAM" id="SSF52418">
    <property type="entry name" value="Nucleoside phosphorylase/phosphoribosyltransferase catalytic domain"/>
    <property type="match status" value="1"/>
</dbReference>
<accession>C0QQR6</accession>
<dbReference type="GO" id="GO:0004048">
    <property type="term" value="F:anthranilate phosphoribosyltransferase activity"/>
    <property type="evidence" value="ECO:0007669"/>
    <property type="project" value="InterPro"/>
</dbReference>
<dbReference type="InterPro" id="IPR017459">
    <property type="entry name" value="Glycosyl_Trfase_fam3_N_dom"/>
</dbReference>
<dbReference type="OrthoDB" id="9926at2"/>
<reference evidence="5 6" key="1">
    <citation type="journal article" date="2009" name="J. Bacteriol.">
        <title>Complete and draft genome sequences of six members of the Aquificales.</title>
        <authorList>
            <person name="Reysenbach A.L."/>
            <person name="Hamamura N."/>
            <person name="Podar M."/>
            <person name="Griffiths E."/>
            <person name="Ferreira S."/>
            <person name="Hochstein R."/>
            <person name="Heidelberg J."/>
            <person name="Johnson J."/>
            <person name="Mead D."/>
            <person name="Pohorille A."/>
            <person name="Sarmiento M."/>
            <person name="Schweighofer K."/>
            <person name="Seshadri R."/>
            <person name="Voytek M.A."/>
        </authorList>
    </citation>
    <scope>NUCLEOTIDE SEQUENCE [LARGE SCALE GENOMIC DNA]</scope>
    <source>
        <strain evidence="6">DSM 14350 / EX-H1</strain>
    </source>
</reference>
<dbReference type="KEGG" id="pmx:PERMA_1239"/>
<feature type="domain" description="Glycosyl transferase family 3 N-terminal" evidence="4">
    <location>
        <begin position="14"/>
        <end position="65"/>
    </location>
</feature>
<dbReference type="SUPFAM" id="SSF47648">
    <property type="entry name" value="Nucleoside phosphorylase/phosphoribosyltransferase N-terminal domain"/>
    <property type="match status" value="1"/>
</dbReference>
<evidence type="ECO:0000259" key="3">
    <source>
        <dbReference type="Pfam" id="PF00591"/>
    </source>
</evidence>
<dbReference type="HOGENOM" id="CLU_034315_0_1_0"/>
<evidence type="ECO:0000259" key="4">
    <source>
        <dbReference type="Pfam" id="PF02885"/>
    </source>
</evidence>
<dbReference type="AlphaFoldDB" id="C0QQR6"/>
<dbReference type="PANTHER" id="PTHR43285">
    <property type="entry name" value="ANTHRANILATE PHOSPHORIBOSYLTRANSFERASE"/>
    <property type="match status" value="1"/>
</dbReference>
<dbReference type="Pfam" id="PF00591">
    <property type="entry name" value="Glycos_transf_3"/>
    <property type="match status" value="1"/>
</dbReference>
<organism evidence="5 6">
    <name type="scientific">Persephonella marina (strain DSM 14350 / EX-H1)</name>
    <dbReference type="NCBI Taxonomy" id="123214"/>
    <lineage>
        <taxon>Bacteria</taxon>
        <taxon>Pseudomonadati</taxon>
        <taxon>Aquificota</taxon>
        <taxon>Aquificia</taxon>
        <taxon>Aquificales</taxon>
        <taxon>Hydrogenothermaceae</taxon>
        <taxon>Persephonella</taxon>
    </lineage>
</organism>
<evidence type="ECO:0000256" key="2">
    <source>
        <dbReference type="ARBA" id="ARBA00022679"/>
    </source>
</evidence>
<dbReference type="PaxDb" id="123214-PERMA_1239"/>
<dbReference type="InterPro" id="IPR000312">
    <property type="entry name" value="Glycosyl_Trfase_fam3"/>
</dbReference>
<keyword evidence="2 5" id="KW-0808">Transferase</keyword>
<dbReference type="Gene3D" id="1.20.970.10">
    <property type="entry name" value="Transferase, Pyrimidine Nucleoside Phosphorylase, Chain C"/>
    <property type="match status" value="1"/>
</dbReference>
<dbReference type="RefSeq" id="WP_012676718.1">
    <property type="nucleotide sequence ID" value="NC_012440.1"/>
</dbReference>
<gene>
    <name evidence="5" type="ordered locus">PERMA_1239</name>
</gene>